<dbReference type="SUPFAM" id="SSF53850">
    <property type="entry name" value="Periplasmic binding protein-like II"/>
    <property type="match status" value="1"/>
</dbReference>
<keyword evidence="1" id="KW-0732">Signal</keyword>
<dbReference type="PROSITE" id="PS51257">
    <property type="entry name" value="PROKAR_LIPOPROTEIN"/>
    <property type="match status" value="1"/>
</dbReference>
<dbReference type="PANTHER" id="PTHR38834">
    <property type="entry name" value="PERIPLASMIC SUBSTRATE BINDING PROTEIN FAMILY 3"/>
    <property type="match status" value="1"/>
</dbReference>
<keyword evidence="3" id="KW-1185">Reference proteome</keyword>
<evidence type="ECO:0000313" key="2">
    <source>
        <dbReference type="EMBL" id="MFC3154100.1"/>
    </source>
</evidence>
<reference evidence="3" key="1">
    <citation type="journal article" date="2019" name="Int. J. Syst. Evol. Microbiol.">
        <title>The Global Catalogue of Microorganisms (GCM) 10K type strain sequencing project: providing services to taxonomists for standard genome sequencing and annotation.</title>
        <authorList>
            <consortium name="The Broad Institute Genomics Platform"/>
            <consortium name="The Broad Institute Genome Sequencing Center for Infectious Disease"/>
            <person name="Wu L."/>
            <person name="Ma J."/>
        </authorList>
    </citation>
    <scope>NUCLEOTIDE SEQUENCE [LARGE SCALE GENOMIC DNA]</scope>
    <source>
        <strain evidence="3">KCTC 52141</strain>
    </source>
</reference>
<sequence length="266" mass="29949">MTWRARHKAQGLGALLLSVTFSCAAQTQLPDTLHLAATDWCPYSCAEHAGQPGIVAEYVTEILAREQIDLTLSFLPWGRAVAEAERGALDGLLTAVVDEAPTLAFPRHPVGQYQDCLYTRPDSEWAYQGVDSLTQKQLGVVQGYGYTEQINRYIDSATDAQVTALRGVNSTARLWDMLLLERFDVFIEEQLVVQWQAQRQQRNLDSLRVATCLAPQPFYLALYPGREYTDELLKRLDRAFSAQRNVALWQKIQARYLPQAETAALK</sequence>
<evidence type="ECO:0000256" key="1">
    <source>
        <dbReference type="SAM" id="SignalP"/>
    </source>
</evidence>
<evidence type="ECO:0000313" key="3">
    <source>
        <dbReference type="Proteomes" id="UP001595548"/>
    </source>
</evidence>
<feature type="chain" id="PRO_5045928334" evidence="1">
    <location>
        <begin position="25"/>
        <end position="266"/>
    </location>
</feature>
<proteinExistence type="predicted"/>
<organism evidence="2 3">
    <name type="scientific">Gilvimarinus japonicus</name>
    <dbReference type="NCBI Taxonomy" id="1796469"/>
    <lineage>
        <taxon>Bacteria</taxon>
        <taxon>Pseudomonadati</taxon>
        <taxon>Pseudomonadota</taxon>
        <taxon>Gammaproteobacteria</taxon>
        <taxon>Cellvibrionales</taxon>
        <taxon>Cellvibrionaceae</taxon>
        <taxon>Gilvimarinus</taxon>
    </lineage>
</organism>
<dbReference type="Gene3D" id="3.40.190.10">
    <property type="entry name" value="Periplasmic binding protein-like II"/>
    <property type="match status" value="2"/>
</dbReference>
<name>A0ABV7HPS0_9GAMM</name>
<dbReference type="EMBL" id="JBHRTL010000004">
    <property type="protein sequence ID" value="MFC3154100.1"/>
    <property type="molecule type" value="Genomic_DNA"/>
</dbReference>
<dbReference type="Proteomes" id="UP001595548">
    <property type="component" value="Unassembled WGS sequence"/>
</dbReference>
<accession>A0ABV7HPS0</accession>
<feature type="signal peptide" evidence="1">
    <location>
        <begin position="1"/>
        <end position="24"/>
    </location>
</feature>
<gene>
    <name evidence="2" type="ORF">ACFOEB_02725</name>
</gene>
<dbReference type="RefSeq" id="WP_382414202.1">
    <property type="nucleotide sequence ID" value="NZ_AP031500.1"/>
</dbReference>
<dbReference type="PANTHER" id="PTHR38834:SF3">
    <property type="entry name" value="SOLUTE-BINDING PROTEIN FAMILY 3_N-TERMINAL DOMAIN-CONTAINING PROTEIN"/>
    <property type="match status" value="1"/>
</dbReference>
<comment type="caution">
    <text evidence="2">The sequence shown here is derived from an EMBL/GenBank/DDBJ whole genome shotgun (WGS) entry which is preliminary data.</text>
</comment>
<protein>
    <submittedName>
        <fullName evidence="2">Substrate-binding periplasmic protein</fullName>
    </submittedName>
</protein>